<sequence>MLRTILAAILMALPLSALSAPAPDTVLMIVSGEGRDAGKTRPGYEFDEVSQAWLIFKANGLAVEVASPQGGPVEADKYNPEEPFNTQLLTDQDAMGKLANTRRIADLQASDYAAVYVVGGKGAMFDLPRHAPLQALITDAWQRGAVVAAVCHGPAALAPVRLADGTALVAGRKVTGFSNEEEALFGKKWAKEFPWLLEDALRERGGQWSEAPLMMPHVVTDGRLVTGQNPYSTPGVAEAIVRAMGRSPLGTPART</sequence>
<feature type="chain" id="PRO_5045977053" evidence="4">
    <location>
        <begin position="20"/>
        <end position="255"/>
    </location>
</feature>
<keyword evidence="4" id="KW-0732">Signal</keyword>
<evidence type="ECO:0000313" key="6">
    <source>
        <dbReference type="EMBL" id="WNH52232.1"/>
    </source>
</evidence>
<evidence type="ECO:0000256" key="3">
    <source>
        <dbReference type="ARBA" id="ARBA00038493"/>
    </source>
</evidence>
<evidence type="ECO:0000313" key="7">
    <source>
        <dbReference type="Proteomes" id="UP001302072"/>
    </source>
</evidence>
<keyword evidence="2" id="KW-0456">Lyase</keyword>
<evidence type="ECO:0000256" key="4">
    <source>
        <dbReference type="SAM" id="SignalP"/>
    </source>
</evidence>
<comment type="similarity">
    <text evidence="3">Belongs to the peptidase C56 family. HSP31-like subfamily.</text>
</comment>
<evidence type="ECO:0000256" key="2">
    <source>
        <dbReference type="ARBA" id="ARBA00023239"/>
    </source>
</evidence>
<dbReference type="PANTHER" id="PTHR48094">
    <property type="entry name" value="PROTEIN/NUCLEIC ACID DEGLYCASE DJ-1-RELATED"/>
    <property type="match status" value="1"/>
</dbReference>
<dbReference type="Gene3D" id="3.40.50.880">
    <property type="match status" value="1"/>
</dbReference>
<dbReference type="Proteomes" id="UP001302072">
    <property type="component" value="Chromosome"/>
</dbReference>
<dbReference type="CDD" id="cd03141">
    <property type="entry name" value="GATase1_Hsp31_like"/>
    <property type="match status" value="1"/>
</dbReference>
<gene>
    <name evidence="6" type="ORF">PDM29_18140</name>
</gene>
<feature type="signal peptide" evidence="4">
    <location>
        <begin position="1"/>
        <end position="19"/>
    </location>
</feature>
<dbReference type="InterPro" id="IPR002818">
    <property type="entry name" value="DJ-1/PfpI"/>
</dbReference>
<keyword evidence="6" id="KW-0315">Glutamine amidotransferase</keyword>
<dbReference type="InterPro" id="IPR029062">
    <property type="entry name" value="Class_I_gatase-like"/>
</dbReference>
<dbReference type="PANTHER" id="PTHR48094:SF11">
    <property type="entry name" value="GLUTATHIONE-INDEPENDENT GLYOXALASE HSP31-RELATED"/>
    <property type="match status" value="1"/>
</dbReference>
<reference evidence="6 7" key="1">
    <citation type="submission" date="2022-12" db="EMBL/GenBank/DDBJ databases">
        <title>Two new species, Stenotrophomonas aracearum and Stenotrophomonas oahuensis, isolated from Anthurium (Araceae family) in Hawaii.</title>
        <authorList>
            <person name="Chunag S.C."/>
            <person name="Dobhal S."/>
            <person name="Alvarez A."/>
            <person name="Arif M."/>
        </authorList>
    </citation>
    <scope>NUCLEOTIDE SEQUENCE [LARGE SCALE GENOMIC DNA]</scope>
    <source>
        <strain evidence="6 7">A5586</strain>
    </source>
</reference>
<accession>A0ABY9YMW0</accession>
<evidence type="ECO:0000259" key="5">
    <source>
        <dbReference type="Pfam" id="PF01965"/>
    </source>
</evidence>
<name>A0ABY9YMW0_9GAMM</name>
<proteinExistence type="inferred from homology"/>
<keyword evidence="1" id="KW-0346">Stress response</keyword>
<evidence type="ECO:0000256" key="1">
    <source>
        <dbReference type="ARBA" id="ARBA00023016"/>
    </source>
</evidence>
<protein>
    <submittedName>
        <fullName evidence="6">Type 1 glutamine amidotransferase domain-containing protein</fullName>
    </submittedName>
</protein>
<dbReference type="RefSeq" id="WP_311191437.1">
    <property type="nucleotide sequence ID" value="NZ_CP115541.1"/>
</dbReference>
<dbReference type="Pfam" id="PF01965">
    <property type="entry name" value="DJ-1_PfpI"/>
    <property type="match status" value="1"/>
</dbReference>
<dbReference type="EMBL" id="CP115541">
    <property type="protein sequence ID" value="WNH52232.1"/>
    <property type="molecule type" value="Genomic_DNA"/>
</dbReference>
<keyword evidence="7" id="KW-1185">Reference proteome</keyword>
<dbReference type="InterPro" id="IPR050325">
    <property type="entry name" value="Prot/Nucl_acid_deglycase"/>
</dbReference>
<dbReference type="SUPFAM" id="SSF52317">
    <property type="entry name" value="Class I glutamine amidotransferase-like"/>
    <property type="match status" value="1"/>
</dbReference>
<feature type="domain" description="DJ-1/PfpI" evidence="5">
    <location>
        <begin position="45"/>
        <end position="242"/>
    </location>
</feature>
<organism evidence="6 7">
    <name type="scientific">Stenotrophomonas oahuensis</name>
    <dbReference type="NCBI Taxonomy" id="3003271"/>
    <lineage>
        <taxon>Bacteria</taxon>
        <taxon>Pseudomonadati</taxon>
        <taxon>Pseudomonadota</taxon>
        <taxon>Gammaproteobacteria</taxon>
        <taxon>Lysobacterales</taxon>
        <taxon>Lysobacteraceae</taxon>
        <taxon>Stenotrophomonas</taxon>
    </lineage>
</organism>